<comment type="caution">
    <text evidence="2">The sequence shown here is derived from an EMBL/GenBank/DDBJ whole genome shotgun (WGS) entry which is preliminary data.</text>
</comment>
<evidence type="ECO:0000313" key="3">
    <source>
        <dbReference type="Proteomes" id="UP000307574"/>
    </source>
</evidence>
<name>A0A4U1ZHA7_9VIBR</name>
<accession>A0A4U1ZHA7</accession>
<feature type="transmembrane region" description="Helical" evidence="1">
    <location>
        <begin position="66"/>
        <end position="90"/>
    </location>
</feature>
<dbReference type="AlphaFoldDB" id="A0A4U1ZHA7"/>
<keyword evidence="1" id="KW-0472">Membrane</keyword>
<evidence type="ECO:0000256" key="1">
    <source>
        <dbReference type="SAM" id="Phobius"/>
    </source>
</evidence>
<keyword evidence="1" id="KW-0812">Transmembrane</keyword>
<gene>
    <name evidence="2" type="ORF">FCV50_06285</name>
</gene>
<dbReference type="EMBL" id="SYUV01000017">
    <property type="protein sequence ID" value="TKF34224.1"/>
    <property type="molecule type" value="Genomic_DNA"/>
</dbReference>
<proteinExistence type="predicted"/>
<dbReference type="RefSeq" id="WP_136979626.1">
    <property type="nucleotide sequence ID" value="NZ_SYUV01000017.1"/>
</dbReference>
<keyword evidence="1" id="KW-1133">Transmembrane helix</keyword>
<protein>
    <submittedName>
        <fullName evidence="2">Uncharacterized protein</fullName>
    </submittedName>
</protein>
<sequence length="212" mass="23953">MTNKYTKPCWKGLRELGESKVLKLTILTPFLGYLIVFSQQFQSLMSETLTVAGITPEPAVVSFNLYAMYIGLLGLGLASVLYTIFAPSLVKEYLSNRQYVDQNIDQITISKLVGLASHVRSEYVKGDEPDVLKGISSFEATYPGDSSLDDSGRKELRNHGINLFNHFWNETVHRQPKLRKSIKWIYITSFSLLSLPSLLLLSKVLGLYYLFT</sequence>
<feature type="transmembrane region" description="Helical" evidence="1">
    <location>
        <begin position="184"/>
        <end position="211"/>
    </location>
</feature>
<feature type="transmembrane region" description="Helical" evidence="1">
    <location>
        <begin position="21"/>
        <end position="41"/>
    </location>
</feature>
<dbReference type="Proteomes" id="UP000307574">
    <property type="component" value="Unassembled WGS sequence"/>
</dbReference>
<reference evidence="2 3" key="1">
    <citation type="submission" date="2019-04" db="EMBL/GenBank/DDBJ databases">
        <title>A reverse ecology approach based on a biological definition of microbial populations.</title>
        <authorList>
            <person name="Arevalo P."/>
            <person name="Vaninsberghe D."/>
            <person name="Elsherbini J."/>
            <person name="Gore J."/>
            <person name="Polz M."/>
        </authorList>
    </citation>
    <scope>NUCLEOTIDE SEQUENCE [LARGE SCALE GENOMIC DNA]</scope>
    <source>
        <strain evidence="2 3">10N.261.46.F4</strain>
    </source>
</reference>
<evidence type="ECO:0000313" key="2">
    <source>
        <dbReference type="EMBL" id="TKF34224.1"/>
    </source>
</evidence>
<organism evidence="2 3">
    <name type="scientific">Vibrio kanaloae</name>
    <dbReference type="NCBI Taxonomy" id="170673"/>
    <lineage>
        <taxon>Bacteria</taxon>
        <taxon>Pseudomonadati</taxon>
        <taxon>Pseudomonadota</taxon>
        <taxon>Gammaproteobacteria</taxon>
        <taxon>Vibrionales</taxon>
        <taxon>Vibrionaceae</taxon>
        <taxon>Vibrio</taxon>
    </lineage>
</organism>